<proteinExistence type="predicted"/>
<name>A0ACC4AX85_POPAL</name>
<keyword evidence="2" id="KW-1185">Reference proteome</keyword>
<organism evidence="1 2">
    <name type="scientific">Populus alba</name>
    <name type="common">White poplar</name>
    <dbReference type="NCBI Taxonomy" id="43335"/>
    <lineage>
        <taxon>Eukaryota</taxon>
        <taxon>Viridiplantae</taxon>
        <taxon>Streptophyta</taxon>
        <taxon>Embryophyta</taxon>
        <taxon>Tracheophyta</taxon>
        <taxon>Spermatophyta</taxon>
        <taxon>Magnoliopsida</taxon>
        <taxon>eudicotyledons</taxon>
        <taxon>Gunneridae</taxon>
        <taxon>Pentapetalae</taxon>
        <taxon>rosids</taxon>
        <taxon>fabids</taxon>
        <taxon>Malpighiales</taxon>
        <taxon>Salicaceae</taxon>
        <taxon>Saliceae</taxon>
        <taxon>Populus</taxon>
    </lineage>
</organism>
<reference evidence="1 2" key="1">
    <citation type="journal article" date="2024" name="Plant Biotechnol. J.">
        <title>Genome and CRISPR/Cas9 system of a widespread forest tree (Populus alba) in the world.</title>
        <authorList>
            <person name="Liu Y.J."/>
            <person name="Jiang P.F."/>
            <person name="Han X.M."/>
            <person name="Li X.Y."/>
            <person name="Wang H.M."/>
            <person name="Wang Y.J."/>
            <person name="Wang X.X."/>
            <person name="Zeng Q.Y."/>
        </authorList>
    </citation>
    <scope>NUCLEOTIDE SEQUENCE [LARGE SCALE GENOMIC DNA]</scope>
    <source>
        <strain evidence="2">cv. PAL-ZL1</strain>
    </source>
</reference>
<protein>
    <submittedName>
        <fullName evidence="1">Uncharacterized protein</fullName>
    </submittedName>
</protein>
<comment type="caution">
    <text evidence="1">The sequence shown here is derived from an EMBL/GenBank/DDBJ whole genome shotgun (WGS) entry which is preliminary data.</text>
</comment>
<evidence type="ECO:0000313" key="2">
    <source>
        <dbReference type="Proteomes" id="UP000309997"/>
    </source>
</evidence>
<accession>A0ACC4AX85</accession>
<sequence length="70" mass="7939">MLSFCFTIHHWKTEEHAFTLSESTASASFFRTKEAAKEEGSKKPIVQVSVAPPFVFFVELLDSTPDDSYH</sequence>
<dbReference type="EMBL" id="RCHU02000015">
    <property type="protein sequence ID" value="KAL3570634.1"/>
    <property type="molecule type" value="Genomic_DNA"/>
</dbReference>
<gene>
    <name evidence="1" type="ORF">D5086_027883</name>
</gene>
<dbReference type="Proteomes" id="UP000309997">
    <property type="component" value="Unassembled WGS sequence"/>
</dbReference>
<evidence type="ECO:0000313" key="1">
    <source>
        <dbReference type="EMBL" id="KAL3570634.1"/>
    </source>
</evidence>